<evidence type="ECO:0000313" key="2">
    <source>
        <dbReference type="Proteomes" id="UP000187464"/>
    </source>
</evidence>
<dbReference type="Proteomes" id="UP000187464">
    <property type="component" value="Chromosome I"/>
</dbReference>
<dbReference type="AlphaFoldDB" id="A0A1R3SSQ8"/>
<dbReference type="EMBL" id="LT605205">
    <property type="protein sequence ID" value="SCD19376.1"/>
    <property type="molecule type" value="Genomic_DNA"/>
</dbReference>
<reference evidence="1 2" key="1">
    <citation type="submission" date="2016-08" db="EMBL/GenBank/DDBJ databases">
        <authorList>
            <person name="Seilhamer J.J."/>
        </authorList>
    </citation>
    <scope>NUCLEOTIDE SEQUENCE [LARGE SCALE GENOMIC DNA]</scope>
    <source>
        <strain evidence="1">M3/6</strain>
    </source>
</reference>
<dbReference type="STRING" id="1642647.PSM36_0546"/>
<accession>A0A1R3SSQ8</accession>
<protein>
    <submittedName>
        <fullName evidence="1">Uncharacterized protein</fullName>
    </submittedName>
</protein>
<proteinExistence type="predicted"/>
<dbReference type="KEGG" id="psac:PSM36_0546"/>
<keyword evidence="2" id="KW-1185">Reference proteome</keyword>
<sequence>MNFKNDQQLIMTLLFKKLNFKQHKASYMV</sequence>
<evidence type="ECO:0000313" key="1">
    <source>
        <dbReference type="EMBL" id="SCD19376.1"/>
    </source>
</evidence>
<gene>
    <name evidence="1" type="ORF">PSM36_0546</name>
</gene>
<organism evidence="1 2">
    <name type="scientific">Proteiniphilum saccharofermentans</name>
    <dbReference type="NCBI Taxonomy" id="1642647"/>
    <lineage>
        <taxon>Bacteria</taxon>
        <taxon>Pseudomonadati</taxon>
        <taxon>Bacteroidota</taxon>
        <taxon>Bacteroidia</taxon>
        <taxon>Bacteroidales</taxon>
        <taxon>Dysgonomonadaceae</taxon>
        <taxon>Proteiniphilum</taxon>
    </lineage>
</organism>
<name>A0A1R3SSQ8_9BACT</name>